<keyword evidence="4 7" id="KW-0133">Cell shape</keyword>
<accession>A0A6L5XDX0</accession>
<feature type="active site" description="Nucleophile" evidence="7">
    <location>
        <position position="149"/>
    </location>
</feature>
<keyword evidence="5 7" id="KW-0573">Peptidoglycan synthesis</keyword>
<keyword evidence="8" id="KW-0732">Signal</keyword>
<feature type="chain" id="PRO_5026694224" evidence="8">
    <location>
        <begin position="20"/>
        <end position="192"/>
    </location>
</feature>
<evidence type="ECO:0000256" key="7">
    <source>
        <dbReference type="PROSITE-ProRule" id="PRU01373"/>
    </source>
</evidence>
<evidence type="ECO:0000259" key="9">
    <source>
        <dbReference type="PROSITE" id="PS52029"/>
    </source>
</evidence>
<feature type="active site" description="Proton donor/acceptor" evidence="7">
    <location>
        <position position="132"/>
    </location>
</feature>
<dbReference type="GO" id="GO:0009252">
    <property type="term" value="P:peptidoglycan biosynthetic process"/>
    <property type="evidence" value="ECO:0007669"/>
    <property type="project" value="UniProtKB-UniPathway"/>
</dbReference>
<name>A0A6L5XDX0_9BACT</name>
<evidence type="ECO:0000256" key="6">
    <source>
        <dbReference type="ARBA" id="ARBA00023316"/>
    </source>
</evidence>
<dbReference type="InterPro" id="IPR038063">
    <property type="entry name" value="Transpep_catalytic_dom"/>
</dbReference>
<feature type="domain" description="L,D-TPase catalytic" evidence="9">
    <location>
        <begin position="33"/>
        <end position="174"/>
    </location>
</feature>
<dbReference type="RefSeq" id="WP_154328606.1">
    <property type="nucleotide sequence ID" value="NZ_CP045696.1"/>
</dbReference>
<evidence type="ECO:0000256" key="8">
    <source>
        <dbReference type="SAM" id="SignalP"/>
    </source>
</evidence>
<reference evidence="10 11" key="1">
    <citation type="submission" date="2019-08" db="EMBL/GenBank/DDBJ databases">
        <title>In-depth cultivation of the pig gut microbiome towards novel bacterial diversity and tailored functional studies.</title>
        <authorList>
            <person name="Wylensek D."/>
            <person name="Hitch T.C.A."/>
            <person name="Clavel T."/>
        </authorList>
    </citation>
    <scope>NUCLEOTIDE SEQUENCE [LARGE SCALE GENOMIC DNA]</scope>
    <source>
        <strain evidence="10 11">Oil-RF-744-WCA-WT-10</strain>
    </source>
</reference>
<dbReference type="Proteomes" id="UP000483362">
    <property type="component" value="Unassembled WGS sequence"/>
</dbReference>
<evidence type="ECO:0000256" key="1">
    <source>
        <dbReference type="ARBA" id="ARBA00004752"/>
    </source>
</evidence>
<dbReference type="UniPathway" id="UPA00219"/>
<evidence type="ECO:0000256" key="4">
    <source>
        <dbReference type="ARBA" id="ARBA00022960"/>
    </source>
</evidence>
<dbReference type="PROSITE" id="PS52029">
    <property type="entry name" value="LD_TPASE"/>
    <property type="match status" value="1"/>
</dbReference>
<keyword evidence="11" id="KW-1185">Reference proteome</keyword>
<dbReference type="GO" id="GO:0008360">
    <property type="term" value="P:regulation of cell shape"/>
    <property type="evidence" value="ECO:0007669"/>
    <property type="project" value="UniProtKB-UniRule"/>
</dbReference>
<dbReference type="EMBL" id="VULT01000010">
    <property type="protein sequence ID" value="MSS17553.1"/>
    <property type="molecule type" value="Genomic_DNA"/>
</dbReference>
<dbReference type="GO" id="GO:0071555">
    <property type="term" value="P:cell wall organization"/>
    <property type="evidence" value="ECO:0007669"/>
    <property type="project" value="UniProtKB-UniRule"/>
</dbReference>
<evidence type="ECO:0000313" key="10">
    <source>
        <dbReference type="EMBL" id="MSS17553.1"/>
    </source>
</evidence>
<dbReference type="GO" id="GO:0004180">
    <property type="term" value="F:carboxypeptidase activity"/>
    <property type="evidence" value="ECO:0007669"/>
    <property type="project" value="UniProtKB-ARBA"/>
</dbReference>
<dbReference type="AlphaFoldDB" id="A0A6L5XDX0"/>
<proteinExistence type="inferred from homology"/>
<evidence type="ECO:0000313" key="11">
    <source>
        <dbReference type="Proteomes" id="UP000483362"/>
    </source>
</evidence>
<feature type="signal peptide" evidence="8">
    <location>
        <begin position="1"/>
        <end position="19"/>
    </location>
</feature>
<dbReference type="Gene3D" id="2.40.440.10">
    <property type="entry name" value="L,D-transpeptidase catalytic domain-like"/>
    <property type="match status" value="1"/>
</dbReference>
<protein>
    <submittedName>
        <fullName evidence="10">L,D-transpeptidase</fullName>
    </submittedName>
</protein>
<comment type="pathway">
    <text evidence="1 7">Cell wall biogenesis; peptidoglycan biosynthesis.</text>
</comment>
<dbReference type="PANTHER" id="PTHR36699">
    <property type="entry name" value="LD-TRANSPEPTIDASE"/>
    <property type="match status" value="1"/>
</dbReference>
<evidence type="ECO:0000256" key="2">
    <source>
        <dbReference type="ARBA" id="ARBA00005992"/>
    </source>
</evidence>
<gene>
    <name evidence="10" type="ORF">FYJ29_07260</name>
</gene>
<dbReference type="SUPFAM" id="SSF141523">
    <property type="entry name" value="L,D-transpeptidase catalytic domain-like"/>
    <property type="match status" value="1"/>
</dbReference>
<comment type="similarity">
    <text evidence="2">Belongs to the YkuD family.</text>
</comment>
<dbReference type="Pfam" id="PF03734">
    <property type="entry name" value="YkuD"/>
    <property type="match status" value="1"/>
</dbReference>
<evidence type="ECO:0000256" key="3">
    <source>
        <dbReference type="ARBA" id="ARBA00022679"/>
    </source>
</evidence>
<sequence>MKRIIIIMAALVMAVTCSASGKSERVCHKGDGSFIVISKRDLNLKVYRPEANGDTTLLATFPACLSKRTGNKQRKGDMKTPESPAGKPFYISMMQDASTWRHDFHDGRGSILAYGHWFLRLVTPGHSGIGIHGSTNNRSSVPGRDSEGCIRLLDEDIIKLHDRYAYVGMRVYIKHEGEELYPWEKHAKKPNK</sequence>
<organism evidence="10 11">
    <name type="scientific">Sodaliphilus pleomorphus</name>
    <dbReference type="NCBI Taxonomy" id="2606626"/>
    <lineage>
        <taxon>Bacteria</taxon>
        <taxon>Pseudomonadati</taxon>
        <taxon>Bacteroidota</taxon>
        <taxon>Bacteroidia</taxon>
        <taxon>Bacteroidales</taxon>
        <taxon>Muribaculaceae</taxon>
        <taxon>Sodaliphilus</taxon>
    </lineage>
</organism>
<dbReference type="GO" id="GO:0016740">
    <property type="term" value="F:transferase activity"/>
    <property type="evidence" value="ECO:0007669"/>
    <property type="project" value="UniProtKB-KW"/>
</dbReference>
<keyword evidence="6 7" id="KW-0961">Cell wall biogenesis/degradation</keyword>
<evidence type="ECO:0000256" key="5">
    <source>
        <dbReference type="ARBA" id="ARBA00022984"/>
    </source>
</evidence>
<keyword evidence="3" id="KW-0808">Transferase</keyword>
<comment type="caution">
    <text evidence="10">The sequence shown here is derived from an EMBL/GenBank/DDBJ whole genome shotgun (WGS) entry which is preliminary data.</text>
</comment>
<dbReference type="InterPro" id="IPR005490">
    <property type="entry name" value="LD_TPept_cat_dom"/>
</dbReference>
<dbReference type="CDD" id="cd16913">
    <property type="entry name" value="YkuD_like"/>
    <property type="match status" value="1"/>
</dbReference>
<dbReference type="PANTHER" id="PTHR36699:SF1">
    <property type="entry name" value="L,D-TRANSPEPTIDASE YAFK-RELATED"/>
    <property type="match status" value="1"/>
</dbReference>